<keyword evidence="1" id="KW-0812">Transmembrane</keyword>
<evidence type="ECO:0000313" key="4">
    <source>
        <dbReference type="WBParaSite" id="NBR_0000369401-mRNA-1"/>
    </source>
</evidence>
<evidence type="ECO:0000313" key="2">
    <source>
        <dbReference type="EMBL" id="VDL67284.1"/>
    </source>
</evidence>
<proteinExistence type="predicted"/>
<reference evidence="2 3" key="2">
    <citation type="submission" date="2018-11" db="EMBL/GenBank/DDBJ databases">
        <authorList>
            <consortium name="Pathogen Informatics"/>
        </authorList>
    </citation>
    <scope>NUCLEOTIDE SEQUENCE [LARGE SCALE GENOMIC DNA]</scope>
</reference>
<reference evidence="4" key="1">
    <citation type="submission" date="2017-02" db="UniProtKB">
        <authorList>
            <consortium name="WormBaseParasite"/>
        </authorList>
    </citation>
    <scope>IDENTIFICATION</scope>
</reference>
<dbReference type="Proteomes" id="UP000271162">
    <property type="component" value="Unassembled WGS sequence"/>
</dbReference>
<keyword evidence="1" id="KW-0472">Membrane</keyword>
<gene>
    <name evidence="2" type="ORF">NBR_LOCUS3695</name>
</gene>
<keyword evidence="1" id="KW-1133">Transmembrane helix</keyword>
<evidence type="ECO:0000256" key="1">
    <source>
        <dbReference type="SAM" id="Phobius"/>
    </source>
</evidence>
<feature type="transmembrane region" description="Helical" evidence="1">
    <location>
        <begin position="65"/>
        <end position="84"/>
    </location>
</feature>
<dbReference type="EMBL" id="UYSL01005879">
    <property type="protein sequence ID" value="VDL67284.1"/>
    <property type="molecule type" value="Genomic_DNA"/>
</dbReference>
<sequence>MKQLCCVQSLLLVVCAVSVVLVSVIQFVQFPYDLLTPFIMITILSFNLEKVMMVASHIPLQSHPIIAFLVSIVLCPIVSLFTGGQDQMGLDWNLVVIPCFGTFGGRSHYSKRPFVESESFRYAQHNAGPGLLKSHR</sequence>
<dbReference type="AlphaFoldDB" id="A0A0N4XME2"/>
<evidence type="ECO:0000313" key="3">
    <source>
        <dbReference type="Proteomes" id="UP000271162"/>
    </source>
</evidence>
<organism evidence="4">
    <name type="scientific">Nippostrongylus brasiliensis</name>
    <name type="common">Rat hookworm</name>
    <dbReference type="NCBI Taxonomy" id="27835"/>
    <lineage>
        <taxon>Eukaryota</taxon>
        <taxon>Metazoa</taxon>
        <taxon>Ecdysozoa</taxon>
        <taxon>Nematoda</taxon>
        <taxon>Chromadorea</taxon>
        <taxon>Rhabditida</taxon>
        <taxon>Rhabditina</taxon>
        <taxon>Rhabditomorpha</taxon>
        <taxon>Strongyloidea</taxon>
        <taxon>Heligmosomidae</taxon>
        <taxon>Nippostrongylus</taxon>
    </lineage>
</organism>
<dbReference type="WBParaSite" id="NBR_0000369401-mRNA-1">
    <property type="protein sequence ID" value="NBR_0000369401-mRNA-1"/>
    <property type="gene ID" value="NBR_0000369401"/>
</dbReference>
<protein>
    <submittedName>
        <fullName evidence="4">Transporter</fullName>
    </submittedName>
</protein>
<name>A0A0N4XME2_NIPBR</name>
<keyword evidence="3" id="KW-1185">Reference proteome</keyword>
<accession>A0A0N4XME2</accession>